<sequence length="148" mass="17285">MEIYLSIAGKIYITLRNKKKYPCNLSKCLNYLIKEIRKEIVGTDLKLKLNHLNFTDGFKTEIKFLDLDISLIPNCMNKYEFILWLAGFIEKITVGGKEVPPAFKVYVPVECNYLKNFSMGKVGGNKSEVPNEFDEKEFWGDYKKYYKV</sequence>
<accession>N9PVV8</accession>
<dbReference type="STRING" id="1217698.F888_02970"/>
<dbReference type="EMBL" id="BMDA01000001">
    <property type="protein sequence ID" value="GGH26197.1"/>
    <property type="molecule type" value="Genomic_DNA"/>
</dbReference>
<dbReference type="EMBL" id="APSA01000007">
    <property type="protein sequence ID" value="ENX37628.1"/>
    <property type="molecule type" value="Genomic_DNA"/>
</dbReference>
<protein>
    <submittedName>
        <fullName evidence="1">Uncharacterized protein</fullName>
    </submittedName>
</protein>
<keyword evidence="3" id="KW-1185">Reference proteome</keyword>
<dbReference type="GeneID" id="80102921"/>
<proteinExistence type="predicted"/>
<name>N9PVV8_9GAMM</name>
<organism evidence="1 3">
    <name type="scientific">Acinetobacter courvalinii</name>
    <dbReference type="NCBI Taxonomy" id="280147"/>
    <lineage>
        <taxon>Bacteria</taxon>
        <taxon>Pseudomonadati</taxon>
        <taxon>Pseudomonadota</taxon>
        <taxon>Gammaproteobacteria</taxon>
        <taxon>Moraxellales</taxon>
        <taxon>Moraxellaceae</taxon>
        <taxon>Acinetobacter</taxon>
    </lineage>
</organism>
<evidence type="ECO:0000313" key="2">
    <source>
        <dbReference type="EMBL" id="GGH26197.1"/>
    </source>
</evidence>
<reference evidence="1 3" key="1">
    <citation type="submission" date="2013-02" db="EMBL/GenBank/DDBJ databases">
        <title>The Genome Sequence of Acinetobacter sp. NIPH 3623.</title>
        <authorList>
            <consortium name="The Broad Institute Genome Sequencing Platform"/>
            <consortium name="The Broad Institute Genome Sequencing Center for Infectious Disease"/>
            <person name="Cerqueira G."/>
            <person name="Feldgarden M."/>
            <person name="Courvalin P."/>
            <person name="Perichon B."/>
            <person name="Grillot-Courvalin C."/>
            <person name="Clermont D."/>
            <person name="Rocha E."/>
            <person name="Yoon E.-J."/>
            <person name="Nemec A."/>
            <person name="Walker B."/>
            <person name="Young S.K."/>
            <person name="Zeng Q."/>
            <person name="Gargeya S."/>
            <person name="Fitzgerald M."/>
            <person name="Haas B."/>
            <person name="Abouelleil A."/>
            <person name="Alvarado L."/>
            <person name="Arachchi H.M."/>
            <person name="Berlin A.M."/>
            <person name="Chapman S.B."/>
            <person name="Dewar J."/>
            <person name="Goldberg J."/>
            <person name="Griggs A."/>
            <person name="Gujja S."/>
            <person name="Hansen M."/>
            <person name="Howarth C."/>
            <person name="Imamovic A."/>
            <person name="Larimer J."/>
            <person name="McCowan C."/>
            <person name="Murphy C."/>
            <person name="Neiman D."/>
            <person name="Pearson M."/>
            <person name="Priest M."/>
            <person name="Roberts A."/>
            <person name="Saif S."/>
            <person name="Shea T."/>
            <person name="Sisk P."/>
            <person name="Sykes S."/>
            <person name="Wortman J."/>
            <person name="Nusbaum C."/>
            <person name="Birren B."/>
        </authorList>
    </citation>
    <scope>NUCLEOTIDE SEQUENCE [LARGE SCALE GENOMIC DNA]</scope>
    <source>
        <strain evidence="1 3">NIPH 3623</strain>
    </source>
</reference>
<evidence type="ECO:0000313" key="3">
    <source>
        <dbReference type="Proteomes" id="UP000013200"/>
    </source>
</evidence>
<dbReference type="PATRIC" id="fig|1217698.3.peg.2903"/>
<dbReference type="Proteomes" id="UP000013200">
    <property type="component" value="Unassembled WGS sequence"/>
</dbReference>
<gene>
    <name evidence="1" type="ORF">F888_02970</name>
    <name evidence="2" type="ORF">GCM10007354_03470</name>
</gene>
<dbReference type="RefSeq" id="WP_005287626.1">
    <property type="nucleotide sequence ID" value="NZ_BMDA01000001.1"/>
</dbReference>
<dbReference type="AlphaFoldDB" id="N9PVV8"/>
<dbReference type="Proteomes" id="UP000652691">
    <property type="component" value="Unassembled WGS sequence"/>
</dbReference>
<evidence type="ECO:0000313" key="1">
    <source>
        <dbReference type="EMBL" id="ENX37628.1"/>
    </source>
</evidence>
<reference evidence="2 4" key="2">
    <citation type="journal article" date="2014" name="Int. J. Syst. Evol. Microbiol.">
        <title>Complete genome sequence of Corynebacterium casei LMG S-19264T (=DSM 44701T), isolated from a smear-ripened cheese.</title>
        <authorList>
            <consortium name="US DOE Joint Genome Institute (JGI-PGF)"/>
            <person name="Walter F."/>
            <person name="Albersmeier A."/>
            <person name="Kalinowski J."/>
            <person name="Ruckert C."/>
        </authorList>
    </citation>
    <scope>NUCLEOTIDE SEQUENCE [LARGE SCALE GENOMIC DNA]</scope>
    <source>
        <strain evidence="2 4">CCM 8635</strain>
    </source>
</reference>
<comment type="caution">
    <text evidence="1">The sequence shown here is derived from an EMBL/GenBank/DDBJ whole genome shotgun (WGS) entry which is preliminary data.</text>
</comment>
<evidence type="ECO:0000313" key="4">
    <source>
        <dbReference type="Proteomes" id="UP000652691"/>
    </source>
</evidence>
<reference evidence="2" key="3">
    <citation type="submission" date="2024-03" db="EMBL/GenBank/DDBJ databases">
        <authorList>
            <person name="Sun Q."/>
            <person name="Sedlacek I."/>
        </authorList>
    </citation>
    <scope>NUCLEOTIDE SEQUENCE</scope>
    <source>
        <strain evidence="2">CCM 8635</strain>
    </source>
</reference>
<dbReference type="HOGENOM" id="CLU_136598_0_0_6"/>